<comment type="caution">
    <text evidence="2">The sequence shown here is derived from an EMBL/GenBank/DDBJ whole genome shotgun (WGS) entry which is preliminary data.</text>
</comment>
<dbReference type="EMBL" id="JACGCI010000103">
    <property type="protein sequence ID" value="KAF6745644.1"/>
    <property type="molecule type" value="Genomic_DNA"/>
</dbReference>
<evidence type="ECO:0000313" key="2">
    <source>
        <dbReference type="EMBL" id="KAF6745644.1"/>
    </source>
</evidence>
<evidence type="ECO:0000313" key="3">
    <source>
        <dbReference type="Proteomes" id="UP000521943"/>
    </source>
</evidence>
<sequence>MGYIGQAANPMEFPQPDPAPVYQNFAALSSLPAYGTPQVNGTINASQHARIPAQPSSSIKLPHMSQYHLVRSDFVKLAMLLENSARGRAEFDTVALRVTKKYNGGKEITRPVVVPVQEGHMVADLTRNPFRRTQPWYNPSPIENWNQATFVQGSSRAPQVTQQAPQQAPNQPSSSSTKAADRKKNGSDKKKKSSKSSRSADKAEHALAKEKKKAKVAKTPQAQPSQGPWRVGAQPPDLTQAAPSSMTPPPFQAAPQPPAAYLAPLQTEESLFSLPPSPAPLQTAPQASFLAPTPPLGPYTPTAAQMAAFDHGPLIGSQQFSQGIDAGYEGLLPKDFSLFPGSSESQSGSLGVSSPPRFIDTNQLTIVGSQEMSQVIPHQQQAEQAQTQSHLPASNNHLSGADIQFGVPNVPTMGQYPSSMRYNVSNGEMSMQQQPQNGFSGYYGMGMPMAPGMVPRGREGQA</sequence>
<keyword evidence="3" id="KW-1185">Reference proteome</keyword>
<protein>
    <submittedName>
        <fullName evidence="2">Uncharacterized protein</fullName>
    </submittedName>
</protein>
<reference evidence="2 3" key="1">
    <citation type="submission" date="2020-07" db="EMBL/GenBank/DDBJ databases">
        <title>Comparative genomics of pyrophilous fungi reveals a link between fire events and developmental genes.</title>
        <authorList>
            <consortium name="DOE Joint Genome Institute"/>
            <person name="Steindorff A.S."/>
            <person name="Carver A."/>
            <person name="Calhoun S."/>
            <person name="Stillman K."/>
            <person name="Liu H."/>
            <person name="Lipzen A."/>
            <person name="Pangilinan J."/>
            <person name="Labutti K."/>
            <person name="Bruns T.D."/>
            <person name="Grigoriev I.V."/>
        </authorList>
    </citation>
    <scope>NUCLEOTIDE SEQUENCE [LARGE SCALE GENOMIC DNA]</scope>
    <source>
        <strain evidence="2 3">CBS 144469</strain>
    </source>
</reference>
<feature type="compositionally biased region" description="Low complexity" evidence="1">
    <location>
        <begin position="157"/>
        <end position="176"/>
    </location>
</feature>
<dbReference type="Proteomes" id="UP000521943">
    <property type="component" value="Unassembled WGS sequence"/>
</dbReference>
<feature type="compositionally biased region" description="Basic and acidic residues" evidence="1">
    <location>
        <begin position="179"/>
        <end position="188"/>
    </location>
</feature>
<evidence type="ECO:0000256" key="1">
    <source>
        <dbReference type="SAM" id="MobiDB-lite"/>
    </source>
</evidence>
<feature type="compositionally biased region" description="Pro residues" evidence="1">
    <location>
        <begin position="246"/>
        <end position="257"/>
    </location>
</feature>
<organism evidence="2 3">
    <name type="scientific">Ephemerocybe angulata</name>
    <dbReference type="NCBI Taxonomy" id="980116"/>
    <lineage>
        <taxon>Eukaryota</taxon>
        <taxon>Fungi</taxon>
        <taxon>Dikarya</taxon>
        <taxon>Basidiomycota</taxon>
        <taxon>Agaricomycotina</taxon>
        <taxon>Agaricomycetes</taxon>
        <taxon>Agaricomycetidae</taxon>
        <taxon>Agaricales</taxon>
        <taxon>Agaricineae</taxon>
        <taxon>Psathyrellaceae</taxon>
        <taxon>Ephemerocybe</taxon>
    </lineage>
</organism>
<dbReference type="AlphaFoldDB" id="A0A8H6HEM9"/>
<feature type="compositionally biased region" description="Basic and acidic residues" evidence="1">
    <location>
        <begin position="198"/>
        <end position="209"/>
    </location>
</feature>
<name>A0A8H6HEM9_9AGAR</name>
<gene>
    <name evidence="2" type="ORF">DFP72DRAFT_925278</name>
</gene>
<proteinExistence type="predicted"/>
<accession>A0A8H6HEM9</accession>
<feature type="region of interest" description="Disordered" evidence="1">
    <location>
        <begin position="153"/>
        <end position="257"/>
    </location>
</feature>